<dbReference type="AlphaFoldDB" id="A0A3A3GDW0"/>
<evidence type="ECO:0000313" key="4">
    <source>
        <dbReference type="Proteomes" id="UP000266177"/>
    </source>
</evidence>
<evidence type="ECO:0000259" key="1">
    <source>
        <dbReference type="PROSITE" id="PS51832"/>
    </source>
</evidence>
<comment type="caution">
    <text evidence="3">The sequence shown here is derived from an EMBL/GenBank/DDBJ whole genome shotgun (WGS) entry which is preliminary data.</text>
</comment>
<dbReference type="EMBL" id="QYZD01000023">
    <property type="protein sequence ID" value="RJG21502.1"/>
    <property type="molecule type" value="Genomic_DNA"/>
</dbReference>
<gene>
    <name evidence="3" type="ORF">DQX05_20925</name>
    <name evidence="2" type="ORF">DQX05_22830</name>
</gene>
<dbReference type="Proteomes" id="UP000266177">
    <property type="component" value="Unassembled WGS sequence"/>
</dbReference>
<dbReference type="InterPro" id="IPR003607">
    <property type="entry name" value="HD/PDEase_dom"/>
</dbReference>
<dbReference type="SUPFAM" id="SSF109604">
    <property type="entry name" value="HD-domain/PDEase-like"/>
    <property type="match status" value="1"/>
</dbReference>
<evidence type="ECO:0000313" key="3">
    <source>
        <dbReference type="EMBL" id="RJG21502.1"/>
    </source>
</evidence>
<proteinExistence type="predicted"/>
<dbReference type="RefSeq" id="WP_119795421.1">
    <property type="nucleotide sequence ID" value="NZ_QYZD01000023.1"/>
</dbReference>
<sequence>MNVKVHVLSVTDGDIVAKDIFNSHGLLVISAGTKLKEKDIALLLRHHLDFIDIEERQAESMTTLPQLVSSSGTDQLQSSYKEAVAGVEQLFYEAAAHGHIQDEQVEQTLTPLIHQIKAERDVVSLLLRMEAEDDCTYQHSVQVGMLSYYLAKWLNYNEADAVRVGKAGFLHEIGMALVDTDTSSLTAAGIQNEEEVEKMKKHTRFGCDLLRGTYEDEWLYLTALQHHERLDGSGYPSGLKEDEIHPVSRIVAIAAVYSEMTSTCSGQPKQNLFCVLRDLHAMSFGQLDPTMTHTFIRNMIPNFLHKQARLNDGRTGVIVMSNQTELFRPLVQIDQEFVDLAQRRQLEIEHVYV</sequence>
<feature type="domain" description="HD-GYP" evidence="1">
    <location>
        <begin position="114"/>
        <end position="311"/>
    </location>
</feature>
<reference evidence="3 4" key="1">
    <citation type="submission" date="2018-09" db="EMBL/GenBank/DDBJ databases">
        <title>Paenibacillus SK2017-BO5.</title>
        <authorList>
            <person name="Piskunova J.V."/>
            <person name="Dubiley S.A."/>
            <person name="Severinov K.V."/>
        </authorList>
    </citation>
    <scope>NUCLEOTIDE SEQUENCE [LARGE SCALE GENOMIC DNA]</scope>
    <source>
        <strain evidence="3 4">BO5</strain>
    </source>
</reference>
<dbReference type="PANTHER" id="PTHR43155:SF2">
    <property type="entry name" value="CYCLIC DI-GMP PHOSPHODIESTERASE PA4108"/>
    <property type="match status" value="1"/>
</dbReference>
<evidence type="ECO:0000313" key="2">
    <source>
        <dbReference type="EMBL" id="RJG21014.1"/>
    </source>
</evidence>
<protein>
    <submittedName>
        <fullName evidence="3">HD domain-containing protein</fullName>
    </submittedName>
</protein>
<dbReference type="CDD" id="cd00077">
    <property type="entry name" value="HDc"/>
    <property type="match status" value="1"/>
</dbReference>
<name>A0A3A3GDW0_PANTH</name>
<accession>A0A3A3GDW0</accession>
<dbReference type="Pfam" id="PF13487">
    <property type="entry name" value="HD_5"/>
    <property type="match status" value="1"/>
</dbReference>
<dbReference type="EMBL" id="QYZD01000028">
    <property type="protein sequence ID" value="RJG21014.1"/>
    <property type="molecule type" value="Genomic_DNA"/>
</dbReference>
<organism evidence="3 4">
    <name type="scientific">Paenibacillus thiaminolyticus</name>
    <name type="common">Bacillus thiaminolyticus</name>
    <dbReference type="NCBI Taxonomy" id="49283"/>
    <lineage>
        <taxon>Bacteria</taxon>
        <taxon>Bacillati</taxon>
        <taxon>Bacillota</taxon>
        <taxon>Bacilli</taxon>
        <taxon>Bacillales</taxon>
        <taxon>Paenibacillaceae</taxon>
        <taxon>Paenibacillus</taxon>
    </lineage>
</organism>
<dbReference type="PROSITE" id="PS51832">
    <property type="entry name" value="HD_GYP"/>
    <property type="match status" value="1"/>
</dbReference>
<dbReference type="InterPro" id="IPR037522">
    <property type="entry name" value="HD_GYP_dom"/>
</dbReference>
<dbReference type="PANTHER" id="PTHR43155">
    <property type="entry name" value="CYCLIC DI-GMP PHOSPHODIESTERASE PA4108-RELATED"/>
    <property type="match status" value="1"/>
</dbReference>
<dbReference type="Gene3D" id="1.10.3210.10">
    <property type="entry name" value="Hypothetical protein af1432"/>
    <property type="match status" value="1"/>
</dbReference>
<dbReference type="OrthoDB" id="9759601at2"/>